<organism evidence="2 3">
    <name type="scientific">Loktanella salsilacus</name>
    <dbReference type="NCBI Taxonomy" id="195913"/>
    <lineage>
        <taxon>Bacteria</taxon>
        <taxon>Pseudomonadati</taxon>
        <taxon>Pseudomonadota</taxon>
        <taxon>Alphaproteobacteria</taxon>
        <taxon>Rhodobacterales</taxon>
        <taxon>Roseobacteraceae</taxon>
        <taxon>Loktanella</taxon>
    </lineage>
</organism>
<feature type="transmembrane region" description="Helical" evidence="1">
    <location>
        <begin position="324"/>
        <end position="345"/>
    </location>
</feature>
<keyword evidence="3" id="KW-1185">Reference proteome</keyword>
<accession>A0A1I4GJM3</accession>
<protein>
    <submittedName>
        <fullName evidence="2">Uncharacterized protein</fullName>
    </submittedName>
</protein>
<dbReference type="OrthoDB" id="7815691at2"/>
<evidence type="ECO:0000313" key="3">
    <source>
        <dbReference type="Proteomes" id="UP000199550"/>
    </source>
</evidence>
<evidence type="ECO:0000256" key="1">
    <source>
        <dbReference type="SAM" id="Phobius"/>
    </source>
</evidence>
<evidence type="ECO:0000313" key="2">
    <source>
        <dbReference type="EMBL" id="SFL30242.1"/>
    </source>
</evidence>
<name>A0A1I4GJM3_9RHOB</name>
<keyword evidence="1" id="KW-0812">Transmembrane</keyword>
<sequence length="371" mass="41238">MHSDLSVDGLDRGAQELLPEPDAFVYFVDPEELALLSPGWPVEVRLLLCMDAAGLCEFVVFHDDEESAIFARVSEILDRPVGAFAVSPQVEGHPARRLLFSEENALLKSIQDSGSLRETADDYLINYNFAREENLDFDKLMRAKRVDDGSLSMRVRTDKIFAFGFKNTPKKRAPQAGPPVGYVSSEEVAVEESFYVSLEMWLVGGRIRIADKPDFPVPTVPTLVREIALRDDFSSIYIPRSILPARWHPKDKMVIDIPIELFPAGFSDNCGRRKVQVAVMPRGVFVEFGALVPVEADAKSDEPEDDFAILPRQTGFRAKLKKNFHIPLIAVAGMVITSFFSMVFTQAVASETAARDAARPLDQGVVAHARP</sequence>
<dbReference type="AlphaFoldDB" id="A0A1I4GJM3"/>
<dbReference type="STRING" id="195913.SAMN04488004_11346"/>
<dbReference type="EMBL" id="FOTF01000013">
    <property type="protein sequence ID" value="SFL30242.1"/>
    <property type="molecule type" value="Genomic_DNA"/>
</dbReference>
<proteinExistence type="predicted"/>
<dbReference type="Proteomes" id="UP000199550">
    <property type="component" value="Unassembled WGS sequence"/>
</dbReference>
<gene>
    <name evidence="2" type="ORF">SAMN04488004_11346</name>
</gene>
<dbReference type="RefSeq" id="WP_090190014.1">
    <property type="nucleotide sequence ID" value="NZ_FOTF01000013.1"/>
</dbReference>
<keyword evidence="1" id="KW-1133">Transmembrane helix</keyword>
<keyword evidence="1" id="KW-0472">Membrane</keyword>
<reference evidence="2 3" key="1">
    <citation type="submission" date="2016-10" db="EMBL/GenBank/DDBJ databases">
        <authorList>
            <person name="de Groot N.N."/>
        </authorList>
    </citation>
    <scope>NUCLEOTIDE SEQUENCE [LARGE SCALE GENOMIC DNA]</scope>
    <source>
        <strain evidence="2 3">DSM 16199</strain>
    </source>
</reference>